<keyword evidence="2" id="KW-1185">Reference proteome</keyword>
<dbReference type="EMBL" id="WJBC01000005">
    <property type="protein sequence ID" value="MBC3803846.1"/>
    <property type="molecule type" value="Genomic_DNA"/>
</dbReference>
<protein>
    <submittedName>
        <fullName evidence="1">FeoB-associated Cys-rich membrane protein</fullName>
    </submittedName>
</protein>
<dbReference type="Proteomes" id="UP000603234">
    <property type="component" value="Unassembled WGS sequence"/>
</dbReference>
<sequence>MVTWILAALIIGAAGYVIFKKVRKMKSGDFTCEGCKGGSCPGCKTGTEDPQKNKKEL</sequence>
<accession>A0ABR6WTG7</accession>
<proteinExistence type="predicted"/>
<organism evidence="1 2">
    <name type="scientific">Acetobacterium fimetarium</name>
    <dbReference type="NCBI Taxonomy" id="52691"/>
    <lineage>
        <taxon>Bacteria</taxon>
        <taxon>Bacillati</taxon>
        <taxon>Bacillota</taxon>
        <taxon>Clostridia</taxon>
        <taxon>Eubacteriales</taxon>
        <taxon>Eubacteriaceae</taxon>
        <taxon>Acetobacterium</taxon>
    </lineage>
</organism>
<dbReference type="Pfam" id="PF12669">
    <property type="entry name" value="FeoB_associated"/>
    <property type="match status" value="1"/>
</dbReference>
<dbReference type="RefSeq" id="WP_186841734.1">
    <property type="nucleotide sequence ID" value="NZ_WJBC01000005.1"/>
</dbReference>
<evidence type="ECO:0000313" key="1">
    <source>
        <dbReference type="EMBL" id="MBC3803846.1"/>
    </source>
</evidence>
<reference evidence="1 2" key="1">
    <citation type="journal article" date="2020" name="mSystems">
        <title>Defining Genomic and Predicted Metabolic Features of the Acetobacterium Genus.</title>
        <authorList>
            <person name="Ross D.E."/>
            <person name="Marshall C.W."/>
            <person name="Gulliver D."/>
            <person name="May H.D."/>
            <person name="Norman R.S."/>
        </authorList>
    </citation>
    <scope>NUCLEOTIDE SEQUENCE [LARGE SCALE GENOMIC DNA]</scope>
    <source>
        <strain evidence="1 2">DSM 8238</strain>
    </source>
</reference>
<comment type="caution">
    <text evidence="1">The sequence shown here is derived from an EMBL/GenBank/DDBJ whole genome shotgun (WGS) entry which is preliminary data.</text>
</comment>
<name>A0ABR6WTG7_9FIRM</name>
<gene>
    <name evidence="1" type="ORF">GH808_05275</name>
</gene>
<evidence type="ECO:0000313" key="2">
    <source>
        <dbReference type="Proteomes" id="UP000603234"/>
    </source>
</evidence>